<dbReference type="AlphaFoldDB" id="A0AAU9F1H0"/>
<dbReference type="KEGG" id="dmp:FAK_31290"/>
<protein>
    <submittedName>
        <fullName evidence="1">Uncharacterized protein</fullName>
    </submittedName>
</protein>
<accession>A0AAU9F1H0</accession>
<name>A0AAU9F1H0_9BACT</name>
<proteinExistence type="predicted"/>
<keyword evidence="2" id="KW-1185">Reference proteome</keyword>
<evidence type="ECO:0000313" key="1">
    <source>
        <dbReference type="EMBL" id="BEQ16063.1"/>
    </source>
</evidence>
<reference evidence="2" key="1">
    <citation type="journal article" date="2023" name="Arch. Microbiol.">
        <title>Desulfoferula mesophilus gen. nov. sp. nov., a mesophilic sulfate-reducing bacterium isolated from a brackish lake sediment.</title>
        <authorList>
            <person name="Watanabe T."/>
            <person name="Yabe T."/>
            <person name="Tsuji J.M."/>
            <person name="Fukui M."/>
        </authorList>
    </citation>
    <scope>NUCLEOTIDE SEQUENCE [LARGE SCALE GENOMIC DNA]</scope>
    <source>
        <strain evidence="2">12FAK</strain>
    </source>
</reference>
<evidence type="ECO:0000313" key="2">
    <source>
        <dbReference type="Proteomes" id="UP001366166"/>
    </source>
</evidence>
<gene>
    <name evidence="1" type="ORF">FAK_31290</name>
</gene>
<dbReference type="EMBL" id="AP028679">
    <property type="protein sequence ID" value="BEQ16063.1"/>
    <property type="molecule type" value="Genomic_DNA"/>
</dbReference>
<dbReference type="Proteomes" id="UP001366166">
    <property type="component" value="Chromosome"/>
</dbReference>
<sequence>MIFSNVGYCPCGQEVWIEYLHGAQGWRCRFFGPDEQEVERCPSCGRELKEDDLESR</sequence>
<dbReference type="RefSeq" id="WP_338601360.1">
    <property type="nucleotide sequence ID" value="NZ_AP028679.1"/>
</dbReference>
<organism evidence="1 2">
    <name type="scientific">Desulfoferula mesophila</name>
    <dbReference type="NCBI Taxonomy" id="3058419"/>
    <lineage>
        <taxon>Bacteria</taxon>
        <taxon>Pseudomonadati</taxon>
        <taxon>Thermodesulfobacteriota</taxon>
        <taxon>Desulfarculia</taxon>
        <taxon>Desulfarculales</taxon>
        <taxon>Desulfarculaceae</taxon>
        <taxon>Desulfoferula</taxon>
    </lineage>
</organism>